<evidence type="ECO:0000313" key="2">
    <source>
        <dbReference type="Proteomes" id="UP001185012"/>
    </source>
</evidence>
<gene>
    <name evidence="1" type="ORF">JOE21_002485</name>
</gene>
<protein>
    <submittedName>
        <fullName evidence="1">Uncharacterized protein</fullName>
    </submittedName>
</protein>
<accession>A0ABU1IP09</accession>
<organism evidence="1 2">
    <name type="scientific">Desmospora profundinema</name>
    <dbReference type="NCBI Taxonomy" id="1571184"/>
    <lineage>
        <taxon>Bacteria</taxon>
        <taxon>Bacillati</taxon>
        <taxon>Bacillota</taxon>
        <taxon>Bacilli</taxon>
        <taxon>Bacillales</taxon>
        <taxon>Thermoactinomycetaceae</taxon>
        <taxon>Desmospora</taxon>
    </lineage>
</organism>
<reference evidence="1 2" key="1">
    <citation type="submission" date="2023-07" db="EMBL/GenBank/DDBJ databases">
        <title>Genomic Encyclopedia of Type Strains, Phase IV (KMG-IV): sequencing the most valuable type-strain genomes for metagenomic binning, comparative biology and taxonomic classification.</title>
        <authorList>
            <person name="Goeker M."/>
        </authorList>
    </citation>
    <scope>NUCLEOTIDE SEQUENCE [LARGE SCALE GENOMIC DNA]</scope>
    <source>
        <strain evidence="1 2">DSM 45903</strain>
    </source>
</reference>
<evidence type="ECO:0000313" key="1">
    <source>
        <dbReference type="EMBL" id="MDR6226478.1"/>
    </source>
</evidence>
<comment type="caution">
    <text evidence="1">The sequence shown here is derived from an EMBL/GenBank/DDBJ whole genome shotgun (WGS) entry which is preliminary data.</text>
</comment>
<keyword evidence="2" id="KW-1185">Reference proteome</keyword>
<dbReference type="EMBL" id="JAVDQG010000005">
    <property type="protein sequence ID" value="MDR6226478.1"/>
    <property type="molecule type" value="Genomic_DNA"/>
</dbReference>
<proteinExistence type="predicted"/>
<dbReference type="RefSeq" id="WP_309866400.1">
    <property type="nucleotide sequence ID" value="NZ_JAVDQG010000005.1"/>
</dbReference>
<sequence length="85" mass="9759">MKRQHPPSFLTGIYRFRIVAEGRTLRGNRFSREQTLTGAAWKGSDNPPPTLKDDDRFCRLINRLLHQESIQAVLQKAGINLDALR</sequence>
<dbReference type="Proteomes" id="UP001185012">
    <property type="component" value="Unassembled WGS sequence"/>
</dbReference>
<name>A0ABU1IP09_9BACL</name>